<protein>
    <submittedName>
        <fullName evidence="2">Uncharacterized protein</fullName>
    </submittedName>
</protein>
<dbReference type="Proteomes" id="UP000321157">
    <property type="component" value="Unassembled WGS sequence"/>
</dbReference>
<name>A0A511V1I1_9BACL</name>
<evidence type="ECO:0000256" key="1">
    <source>
        <dbReference type="SAM" id="Phobius"/>
    </source>
</evidence>
<keyword evidence="1" id="KW-1133">Transmembrane helix</keyword>
<reference evidence="2 3" key="1">
    <citation type="submission" date="2019-07" db="EMBL/GenBank/DDBJ databases">
        <title>Whole genome shotgun sequence of Aneurinibacillus danicus NBRC 102444.</title>
        <authorList>
            <person name="Hosoyama A."/>
            <person name="Uohara A."/>
            <person name="Ohji S."/>
            <person name="Ichikawa N."/>
        </authorList>
    </citation>
    <scope>NUCLEOTIDE SEQUENCE [LARGE SCALE GENOMIC DNA]</scope>
    <source>
        <strain evidence="2 3">NBRC 102444</strain>
    </source>
</reference>
<keyword evidence="1" id="KW-0472">Membrane</keyword>
<keyword evidence="1" id="KW-0812">Transmembrane</keyword>
<evidence type="ECO:0000313" key="3">
    <source>
        <dbReference type="Proteomes" id="UP000321157"/>
    </source>
</evidence>
<feature type="transmembrane region" description="Helical" evidence="1">
    <location>
        <begin position="6"/>
        <end position="23"/>
    </location>
</feature>
<gene>
    <name evidence="2" type="ORF">ADA01nite_02270</name>
</gene>
<evidence type="ECO:0000313" key="2">
    <source>
        <dbReference type="EMBL" id="GEN32767.1"/>
    </source>
</evidence>
<proteinExistence type="predicted"/>
<accession>A0A511V1I1</accession>
<keyword evidence="3" id="KW-1185">Reference proteome</keyword>
<organism evidence="2 3">
    <name type="scientific">Aneurinibacillus danicus</name>
    <dbReference type="NCBI Taxonomy" id="267746"/>
    <lineage>
        <taxon>Bacteria</taxon>
        <taxon>Bacillati</taxon>
        <taxon>Bacillota</taxon>
        <taxon>Bacilli</taxon>
        <taxon>Bacillales</taxon>
        <taxon>Paenibacillaceae</taxon>
        <taxon>Aneurinibacillus group</taxon>
        <taxon>Aneurinibacillus</taxon>
    </lineage>
</organism>
<comment type="caution">
    <text evidence="2">The sequence shown here is derived from an EMBL/GenBank/DDBJ whole genome shotgun (WGS) entry which is preliminary data.</text>
</comment>
<dbReference type="EMBL" id="BJXX01000013">
    <property type="protein sequence ID" value="GEN32767.1"/>
    <property type="molecule type" value="Genomic_DNA"/>
</dbReference>
<dbReference type="AlphaFoldDB" id="A0A511V1I1"/>
<sequence>MIGNTFALLYFMVYGGLLLVYVTKNILEEKITYAFPPFAQHYG</sequence>